<protein>
    <recommendedName>
        <fullName evidence="6">Protein HflK</fullName>
    </recommendedName>
</protein>
<accession>A0AAU7XEI5</accession>
<keyword evidence="3" id="KW-0812">Transmembrane</keyword>
<dbReference type="RefSeq" id="WP_407050360.1">
    <property type="nucleotide sequence ID" value="NZ_CP158568.1"/>
</dbReference>
<gene>
    <name evidence="9" type="primary">hflK</name>
    <name evidence="9" type="ORF">ABS361_02995</name>
</gene>
<dbReference type="NCBIfam" id="TIGR01933">
    <property type="entry name" value="hflK"/>
    <property type="match status" value="1"/>
</dbReference>
<comment type="function">
    <text evidence="6">HflC and HflK could encode or regulate a protease.</text>
</comment>
<dbReference type="InterPro" id="IPR010201">
    <property type="entry name" value="HflK"/>
</dbReference>
<sequence>MPWSNQSGGGGWKGGGGGGPWGSPPRGPNGGGSPDLDEILRRGQDKLKTILPGGSGFGGRGLAIALVAGAALWLATGFYRVEPDELGVELVFGKVIGQTKPGLNYNFPYPVGQVQTVQVLSVRELTIGSRDVGRSGGLIQTRLAPEESQMLTGDENLVDVDFKVQWNVKDATAFLFNIQDPERTVRAVAESAMREVVGRNNIQPILTEDRQKIEQSVRELMQKALDSYNAGVDIRLVQMQKVDPPSVVIDAFRDVQAARADAERMQNEALAFAGQVVPGARGQAAQITAEAQAYRQRIVEEARGQADRFTKVYEEYKRAPEVTRERLYLETMERVLGGMDKVIVEQKEGAGVVPYLPLDSVRRQQSRATQQQGAQ</sequence>
<keyword evidence="9" id="KW-0378">Hydrolase</keyword>
<feature type="region of interest" description="Disordered" evidence="7">
    <location>
        <begin position="1"/>
        <end position="38"/>
    </location>
</feature>
<dbReference type="InterPro" id="IPR001107">
    <property type="entry name" value="Band_7"/>
</dbReference>
<dbReference type="GO" id="GO:0008233">
    <property type="term" value="F:peptidase activity"/>
    <property type="evidence" value="ECO:0007669"/>
    <property type="project" value="UniProtKB-KW"/>
</dbReference>
<dbReference type="KEGG" id="mflg:ABS361_02995"/>
<evidence type="ECO:0000256" key="3">
    <source>
        <dbReference type="ARBA" id="ARBA00022692"/>
    </source>
</evidence>
<dbReference type="Gene3D" id="3.30.479.30">
    <property type="entry name" value="Band 7 domain"/>
    <property type="match status" value="1"/>
</dbReference>
<evidence type="ECO:0000313" key="9">
    <source>
        <dbReference type="EMBL" id="XBY45270.1"/>
    </source>
</evidence>
<keyword evidence="4" id="KW-1133">Transmembrane helix</keyword>
<dbReference type="GO" id="GO:0016020">
    <property type="term" value="C:membrane"/>
    <property type="evidence" value="ECO:0007669"/>
    <property type="project" value="UniProtKB-SubCell"/>
</dbReference>
<dbReference type="Pfam" id="PF01145">
    <property type="entry name" value="Band_7"/>
    <property type="match status" value="1"/>
</dbReference>
<reference evidence="9" key="1">
    <citation type="submission" date="2024-06" db="EMBL/GenBank/DDBJ databases">
        <title>Methylostella associata gen. nov., sp. nov., a novel Ancalomicrobiaceae-affiliated facultatively methylotrophic bacteria that feed on methanotrophs of the genus Methylococcus.</title>
        <authorList>
            <person name="Saltykova V."/>
            <person name="Danilova O.V."/>
            <person name="Oshkin I.Y."/>
            <person name="Belova S.E."/>
            <person name="Pimenov N.V."/>
            <person name="Dedysh S.N."/>
        </authorList>
    </citation>
    <scope>NUCLEOTIDE SEQUENCE</scope>
    <source>
        <strain evidence="9">S20</strain>
    </source>
</reference>
<feature type="domain" description="Band 7" evidence="8">
    <location>
        <begin position="76"/>
        <end position="256"/>
    </location>
</feature>
<evidence type="ECO:0000256" key="1">
    <source>
        <dbReference type="ARBA" id="ARBA00004167"/>
    </source>
</evidence>
<proteinExistence type="inferred from homology"/>
<dbReference type="PANTHER" id="PTHR43327">
    <property type="entry name" value="STOMATIN-LIKE PROTEIN 2, MITOCHONDRIAL"/>
    <property type="match status" value="1"/>
</dbReference>
<evidence type="ECO:0000256" key="5">
    <source>
        <dbReference type="ARBA" id="ARBA00023136"/>
    </source>
</evidence>
<evidence type="ECO:0000259" key="8">
    <source>
        <dbReference type="SMART" id="SM00244"/>
    </source>
</evidence>
<dbReference type="InterPro" id="IPR020980">
    <property type="entry name" value="Membrane_HflK_N"/>
</dbReference>
<evidence type="ECO:0000256" key="2">
    <source>
        <dbReference type="ARBA" id="ARBA00006971"/>
    </source>
</evidence>
<dbReference type="EMBL" id="CP158568">
    <property type="protein sequence ID" value="XBY45270.1"/>
    <property type="molecule type" value="Genomic_DNA"/>
</dbReference>
<name>A0AAU7XEI5_9HYPH</name>
<dbReference type="GO" id="GO:0006508">
    <property type="term" value="P:proteolysis"/>
    <property type="evidence" value="ECO:0007669"/>
    <property type="project" value="UniProtKB-KW"/>
</dbReference>
<evidence type="ECO:0000256" key="6">
    <source>
        <dbReference type="RuleBase" id="RU364113"/>
    </source>
</evidence>
<comment type="similarity">
    <text evidence="2 6">Belongs to the band 7/mec-2 family. HflK subfamily.</text>
</comment>
<keyword evidence="9" id="KW-0645">Protease</keyword>
<evidence type="ECO:0000256" key="4">
    <source>
        <dbReference type="ARBA" id="ARBA00022989"/>
    </source>
</evidence>
<dbReference type="SMART" id="SM00244">
    <property type="entry name" value="PHB"/>
    <property type="match status" value="1"/>
</dbReference>
<dbReference type="InterPro" id="IPR050710">
    <property type="entry name" value="Band7/mec-2_domain"/>
</dbReference>
<dbReference type="AlphaFoldDB" id="A0AAU7XEI5"/>
<dbReference type="CDD" id="cd03404">
    <property type="entry name" value="SPFH_HflK"/>
    <property type="match status" value="1"/>
</dbReference>
<comment type="subunit">
    <text evidence="6">HflC and HflK may interact to form a multimeric complex.</text>
</comment>
<dbReference type="PANTHER" id="PTHR43327:SF2">
    <property type="entry name" value="MODULATOR OF FTSH PROTEASE HFLK"/>
    <property type="match status" value="1"/>
</dbReference>
<organism evidence="9">
    <name type="scientific">Methyloraptor flagellatus</name>
    <dbReference type="NCBI Taxonomy" id="3162530"/>
    <lineage>
        <taxon>Bacteria</taxon>
        <taxon>Pseudomonadati</taxon>
        <taxon>Pseudomonadota</taxon>
        <taxon>Alphaproteobacteria</taxon>
        <taxon>Hyphomicrobiales</taxon>
        <taxon>Ancalomicrobiaceae</taxon>
        <taxon>Methyloraptor</taxon>
    </lineage>
</organism>
<keyword evidence="5" id="KW-0472">Membrane</keyword>
<dbReference type="InterPro" id="IPR036013">
    <property type="entry name" value="Band_7/SPFH_dom_sf"/>
</dbReference>
<comment type="subcellular location">
    <subcellularLocation>
        <location evidence="1">Membrane</location>
        <topology evidence="1">Single-pass membrane protein</topology>
    </subcellularLocation>
</comment>
<evidence type="ECO:0000256" key="7">
    <source>
        <dbReference type="SAM" id="MobiDB-lite"/>
    </source>
</evidence>
<feature type="compositionally biased region" description="Gly residues" evidence="7">
    <location>
        <begin position="7"/>
        <end position="21"/>
    </location>
</feature>
<dbReference type="SUPFAM" id="SSF117892">
    <property type="entry name" value="Band 7/SPFH domain"/>
    <property type="match status" value="1"/>
</dbReference>
<dbReference type="Pfam" id="PF12221">
    <property type="entry name" value="HflK_N"/>
    <property type="match status" value="1"/>
</dbReference>